<dbReference type="EMBL" id="KZ819192">
    <property type="protein sequence ID" value="PWZ00385.1"/>
    <property type="molecule type" value="Genomic_DNA"/>
</dbReference>
<keyword evidence="2" id="KW-1185">Reference proteome</keyword>
<evidence type="ECO:0000313" key="2">
    <source>
        <dbReference type="Proteomes" id="UP000246740"/>
    </source>
</evidence>
<dbReference type="InParanoid" id="A0A317XQ07"/>
<dbReference type="Proteomes" id="UP000246740">
    <property type="component" value="Unassembled WGS sequence"/>
</dbReference>
<name>A0A317XQ07_9BASI</name>
<reference evidence="1 2" key="1">
    <citation type="journal article" date="2018" name="Mol. Biol. Evol.">
        <title>Broad Genomic Sampling Reveals a Smut Pathogenic Ancestry of the Fungal Clade Ustilaginomycotina.</title>
        <authorList>
            <person name="Kijpornyongpan T."/>
            <person name="Mondo S.J."/>
            <person name="Barry K."/>
            <person name="Sandor L."/>
            <person name="Lee J."/>
            <person name="Lipzen A."/>
            <person name="Pangilinan J."/>
            <person name="LaButti K."/>
            <person name="Hainaut M."/>
            <person name="Henrissat B."/>
            <person name="Grigoriev I.V."/>
            <person name="Spatafora J.W."/>
            <person name="Aime M.C."/>
        </authorList>
    </citation>
    <scope>NUCLEOTIDE SEQUENCE [LARGE SCALE GENOMIC DNA]</scope>
    <source>
        <strain evidence="1 2">MCA 3645</strain>
    </source>
</reference>
<organism evidence="1 2">
    <name type="scientific">Testicularia cyperi</name>
    <dbReference type="NCBI Taxonomy" id="1882483"/>
    <lineage>
        <taxon>Eukaryota</taxon>
        <taxon>Fungi</taxon>
        <taxon>Dikarya</taxon>
        <taxon>Basidiomycota</taxon>
        <taxon>Ustilaginomycotina</taxon>
        <taxon>Ustilaginomycetes</taxon>
        <taxon>Ustilaginales</taxon>
        <taxon>Anthracoideaceae</taxon>
        <taxon>Testicularia</taxon>
    </lineage>
</organism>
<accession>A0A317XQ07</accession>
<proteinExistence type="predicted"/>
<dbReference type="AlphaFoldDB" id="A0A317XQ07"/>
<evidence type="ECO:0000313" key="1">
    <source>
        <dbReference type="EMBL" id="PWZ00385.1"/>
    </source>
</evidence>
<sequence>MRRSQRANRSGGGHSLSFFFICSARVPTHSVPCKGVAYGPSLLRCCYHLDIGFESADLGYTEVPTHLIEAGFTVPFSPNTSLLAAARLKVQTAGVWESEGIRVDMYREGKMQGHEKDK</sequence>
<gene>
    <name evidence="1" type="ORF">BCV70DRAFT_94636</name>
</gene>
<protein>
    <submittedName>
        <fullName evidence="1">Uncharacterized protein</fullName>
    </submittedName>
</protein>